<dbReference type="PANTHER" id="PTHR43767">
    <property type="entry name" value="LONG-CHAIN-FATTY-ACID--COA LIGASE"/>
    <property type="match status" value="1"/>
</dbReference>
<evidence type="ECO:0000256" key="2">
    <source>
        <dbReference type="ARBA" id="ARBA00022598"/>
    </source>
</evidence>
<dbReference type="GO" id="GO:0016877">
    <property type="term" value="F:ligase activity, forming carbon-sulfur bonds"/>
    <property type="evidence" value="ECO:0007669"/>
    <property type="project" value="UniProtKB-ARBA"/>
</dbReference>
<comment type="similarity">
    <text evidence="1">Belongs to the ATP-dependent AMP-binding enzyme family.</text>
</comment>
<dbReference type="InterPro" id="IPR025110">
    <property type="entry name" value="AMP-bd_C"/>
</dbReference>
<evidence type="ECO:0000313" key="5">
    <source>
        <dbReference type="EMBL" id="KWW21158.1"/>
    </source>
</evidence>
<evidence type="ECO:0000259" key="3">
    <source>
        <dbReference type="Pfam" id="PF00501"/>
    </source>
</evidence>
<protein>
    <submittedName>
        <fullName evidence="5">Long-chain fatty acid--CoA ligase</fullName>
    </submittedName>
</protein>
<dbReference type="RefSeq" id="WP_061141510.1">
    <property type="nucleotide sequence ID" value="NZ_LNNH01000012.1"/>
</dbReference>
<dbReference type="InterPro" id="IPR000873">
    <property type="entry name" value="AMP-dep_synth/lig_dom"/>
</dbReference>
<dbReference type="Gene3D" id="3.40.50.12780">
    <property type="entry name" value="N-terminal domain of ligase-like"/>
    <property type="match status" value="1"/>
</dbReference>
<comment type="caution">
    <text evidence="5">The sequence shown here is derived from an EMBL/GenBank/DDBJ whole genome shotgun (WGS) entry which is preliminary data.</text>
</comment>
<dbReference type="EMBL" id="LNNH01000012">
    <property type="protein sequence ID" value="KWW21158.1"/>
    <property type="molecule type" value="Genomic_DNA"/>
</dbReference>
<dbReference type="AlphaFoldDB" id="A0A109N0B3"/>
<dbReference type="Proteomes" id="UP000064189">
    <property type="component" value="Unassembled WGS sequence"/>
</dbReference>
<dbReference type="InterPro" id="IPR045851">
    <property type="entry name" value="AMP-bd_C_sf"/>
</dbReference>
<feature type="domain" description="AMP-binding enzyme C-terminal" evidence="4">
    <location>
        <begin position="441"/>
        <end position="516"/>
    </location>
</feature>
<keyword evidence="6" id="KW-1185">Reference proteome</keyword>
<organism evidence="5 6">
    <name type="scientific">Peribacillus simplex</name>
    <dbReference type="NCBI Taxonomy" id="1478"/>
    <lineage>
        <taxon>Bacteria</taxon>
        <taxon>Bacillati</taxon>
        <taxon>Bacillota</taxon>
        <taxon>Bacilli</taxon>
        <taxon>Bacillales</taxon>
        <taxon>Bacillaceae</taxon>
        <taxon>Peribacillus</taxon>
    </lineage>
</organism>
<reference evidence="5 6" key="1">
    <citation type="submission" date="2015-11" db="EMBL/GenBank/DDBJ databases">
        <title>Genome Sequence of Bacillus simplex strain VanAntwerpen2.</title>
        <authorList>
            <person name="Couger M.B."/>
        </authorList>
    </citation>
    <scope>NUCLEOTIDE SEQUENCE [LARGE SCALE GENOMIC DNA]</scope>
    <source>
        <strain evidence="5 6">VanAntwerpen02</strain>
    </source>
</reference>
<dbReference type="SUPFAM" id="SSF56801">
    <property type="entry name" value="Acetyl-CoA synthetase-like"/>
    <property type="match status" value="1"/>
</dbReference>
<dbReference type="PROSITE" id="PS00455">
    <property type="entry name" value="AMP_BINDING"/>
    <property type="match status" value="1"/>
</dbReference>
<dbReference type="Gene3D" id="3.30.300.30">
    <property type="match status" value="1"/>
</dbReference>
<dbReference type="FunFam" id="3.40.50.12780:FF:000003">
    <property type="entry name" value="Long-chain-fatty-acid--CoA ligase FadD"/>
    <property type="match status" value="1"/>
</dbReference>
<dbReference type="Pfam" id="PF13193">
    <property type="entry name" value="AMP-binding_C"/>
    <property type="match status" value="1"/>
</dbReference>
<gene>
    <name evidence="5" type="ORF">AS888_16245</name>
</gene>
<dbReference type="FunFam" id="3.30.300.30:FF:000008">
    <property type="entry name" value="2,3-dihydroxybenzoate-AMP ligase"/>
    <property type="match status" value="1"/>
</dbReference>
<evidence type="ECO:0000259" key="4">
    <source>
        <dbReference type="Pfam" id="PF13193"/>
    </source>
</evidence>
<feature type="domain" description="AMP-dependent synthetase/ligase" evidence="3">
    <location>
        <begin position="29"/>
        <end position="391"/>
    </location>
</feature>
<evidence type="ECO:0000313" key="6">
    <source>
        <dbReference type="Proteomes" id="UP000064189"/>
    </source>
</evidence>
<dbReference type="InterPro" id="IPR050237">
    <property type="entry name" value="ATP-dep_AMP-bd_enzyme"/>
</dbReference>
<evidence type="ECO:0000256" key="1">
    <source>
        <dbReference type="ARBA" id="ARBA00006432"/>
    </source>
</evidence>
<dbReference type="PANTHER" id="PTHR43767:SF9">
    <property type="entry name" value="LONG-CHAIN-FATTY-ACID--COA LIGASE"/>
    <property type="match status" value="1"/>
</dbReference>
<proteinExistence type="inferred from homology"/>
<dbReference type="CDD" id="cd05936">
    <property type="entry name" value="FC-FACS_FadD_like"/>
    <property type="match status" value="1"/>
</dbReference>
<name>A0A109N0B3_9BACI</name>
<dbReference type="InterPro" id="IPR042099">
    <property type="entry name" value="ANL_N_sf"/>
</dbReference>
<dbReference type="InterPro" id="IPR020845">
    <property type="entry name" value="AMP-binding_CS"/>
</dbReference>
<keyword evidence="2 5" id="KW-0436">Ligase</keyword>
<accession>A0A109N0B3</accession>
<dbReference type="Pfam" id="PF00501">
    <property type="entry name" value="AMP-binding"/>
    <property type="match status" value="1"/>
</dbReference>
<sequence>MDRPWKKHIPSGNPLEIEIPEMSVTDLFYQSVEKYADHTAITFNEDRYTYSQLGQLVKRFARLLAEAGIEKGDRVALMLPNCPQYPISFYGTLLNGAIVVQINPMYKSNELIHVLKDSGARHIIVLDDLIPIVEAVLDETELEKIWPVSKEKNECELMKGLLPLAEIDYSVSIDPGDDVAVLQYTGGTTGRSKGAMLTHRNIVANTLQSAATSKIKIQEGKEKVLGVSPLFHVYGMTSGMNLTFYNGGELIIVSRFEVAGIVEMIKTVKPTIFPGVPTMYIALLQYYQSHPFDLHSLKSCVSGSSPLPLHVLSRFNEVSGSKIAEGYGLSEASPVTHRNPVSGLQKPGSIGIPIQNTDAAIIDSVTGEPALMVDTPGELVIKGPQVMKGYWGMPEETKKTIQNGWLYTGDIAKMDEDGFFYIVGRKKEMIIAGGFNIYPIEIEEVLYSHPKVLEAAVFGVPDQYRGETVHAAVVLKPTETITEKELQEYCRKHLAAFKIPERITFQLEFPKTAVGKVLKRKLQEAHRVHSGRT</sequence>